<dbReference type="EMBL" id="JAUIZM010000001">
    <property type="protein sequence ID" value="KAK1402806.1"/>
    <property type="molecule type" value="Genomic_DNA"/>
</dbReference>
<reference evidence="2" key="2">
    <citation type="submission" date="2023-05" db="EMBL/GenBank/DDBJ databases">
        <authorList>
            <person name="Schelkunov M.I."/>
        </authorList>
    </citation>
    <scope>NUCLEOTIDE SEQUENCE</scope>
    <source>
        <strain evidence="2">Hsosn_3</strain>
        <tissue evidence="2">Leaf</tissue>
    </source>
</reference>
<feature type="region of interest" description="Disordered" evidence="1">
    <location>
        <begin position="171"/>
        <end position="205"/>
    </location>
</feature>
<dbReference type="Proteomes" id="UP001237642">
    <property type="component" value="Unassembled WGS sequence"/>
</dbReference>
<accession>A0AAD8JHL7</accession>
<comment type="caution">
    <text evidence="2">The sequence shown here is derived from an EMBL/GenBank/DDBJ whole genome shotgun (WGS) entry which is preliminary data.</text>
</comment>
<feature type="region of interest" description="Disordered" evidence="1">
    <location>
        <begin position="305"/>
        <end position="324"/>
    </location>
</feature>
<proteinExistence type="predicted"/>
<gene>
    <name evidence="2" type="ORF">POM88_002411</name>
</gene>
<sequence length="324" mass="36867">MIGKLRELNNGVPDDDGLPDYPIENPIMGPRFYTLKVHYGGFFDEKFEQYLGGQYAYIDYVPRSIDSMSVLEVMLQELGLKMGTYVTWFQIPGTELDCNNVMPVEKDSDVQNFAPKDLTLTSLLPNMNLMREREELMKSERNVRKKNETIEVQTAAENTENDQQVPFFADTSNLDSTESEAPQPRARRQRRIPPPNPPFRTRKKGRYSMLRGLFKNTESTPVVIEEDDVPHVMQANQATNHNPEVANALVCHEDLNGEDRHEDDVFHEDLNGVDGHEDANCEAEYEGDEDANCGADEHEDVNCDTSEGMFDSDDQRMAISSCDE</sequence>
<organism evidence="2 3">
    <name type="scientific">Heracleum sosnowskyi</name>
    <dbReference type="NCBI Taxonomy" id="360622"/>
    <lineage>
        <taxon>Eukaryota</taxon>
        <taxon>Viridiplantae</taxon>
        <taxon>Streptophyta</taxon>
        <taxon>Embryophyta</taxon>
        <taxon>Tracheophyta</taxon>
        <taxon>Spermatophyta</taxon>
        <taxon>Magnoliopsida</taxon>
        <taxon>eudicotyledons</taxon>
        <taxon>Gunneridae</taxon>
        <taxon>Pentapetalae</taxon>
        <taxon>asterids</taxon>
        <taxon>campanulids</taxon>
        <taxon>Apiales</taxon>
        <taxon>Apiaceae</taxon>
        <taxon>Apioideae</taxon>
        <taxon>apioid superclade</taxon>
        <taxon>Tordylieae</taxon>
        <taxon>Tordyliinae</taxon>
        <taxon>Heracleum</taxon>
    </lineage>
</organism>
<reference evidence="2" key="1">
    <citation type="submission" date="2023-02" db="EMBL/GenBank/DDBJ databases">
        <title>Genome of toxic invasive species Heracleum sosnowskyi carries increased number of genes despite the absence of recent whole-genome duplications.</title>
        <authorList>
            <person name="Schelkunov M."/>
            <person name="Shtratnikova V."/>
            <person name="Makarenko M."/>
            <person name="Klepikova A."/>
            <person name="Omelchenko D."/>
            <person name="Novikova G."/>
            <person name="Obukhova E."/>
            <person name="Bogdanov V."/>
            <person name="Penin A."/>
            <person name="Logacheva M."/>
        </authorList>
    </citation>
    <scope>NUCLEOTIDE SEQUENCE</scope>
    <source>
        <strain evidence="2">Hsosn_3</strain>
        <tissue evidence="2">Leaf</tissue>
    </source>
</reference>
<protein>
    <submittedName>
        <fullName evidence="2">Uncharacterized protein</fullName>
    </submittedName>
</protein>
<dbReference type="AlphaFoldDB" id="A0AAD8JHL7"/>
<evidence type="ECO:0000313" key="3">
    <source>
        <dbReference type="Proteomes" id="UP001237642"/>
    </source>
</evidence>
<evidence type="ECO:0000256" key="1">
    <source>
        <dbReference type="SAM" id="MobiDB-lite"/>
    </source>
</evidence>
<keyword evidence="3" id="KW-1185">Reference proteome</keyword>
<evidence type="ECO:0000313" key="2">
    <source>
        <dbReference type="EMBL" id="KAK1402806.1"/>
    </source>
</evidence>
<name>A0AAD8JHL7_9APIA</name>
<feature type="compositionally biased region" description="Polar residues" evidence="1">
    <location>
        <begin position="171"/>
        <end position="180"/>
    </location>
</feature>